<keyword evidence="3" id="KW-1185">Reference proteome</keyword>
<organism evidence="2 3">
    <name type="scientific">Caenorhabditis nigoni</name>
    <dbReference type="NCBI Taxonomy" id="1611254"/>
    <lineage>
        <taxon>Eukaryota</taxon>
        <taxon>Metazoa</taxon>
        <taxon>Ecdysozoa</taxon>
        <taxon>Nematoda</taxon>
        <taxon>Chromadorea</taxon>
        <taxon>Rhabditida</taxon>
        <taxon>Rhabditina</taxon>
        <taxon>Rhabditomorpha</taxon>
        <taxon>Rhabditoidea</taxon>
        <taxon>Rhabditidae</taxon>
        <taxon>Peloderinae</taxon>
        <taxon>Caenorhabditis</taxon>
    </lineage>
</organism>
<dbReference type="PANTHER" id="PTHR34005">
    <property type="entry name" value="PROTEIN CBG15054-RELATED"/>
    <property type="match status" value="1"/>
</dbReference>
<dbReference type="OrthoDB" id="10423263at2759"/>
<sequence>MKTLLIFFSMLIFTICDNTQNRLTDKENEIRLGSCGDPLGESLWLAAVYKKDGYDQVNAERERNKPKKTSLAPDLKTTTFETTEMTAVLTTEWTTDVSSNETNITRITEPLSAIVTTSPLTTVNVIREFHKIFVVEKFETTVSALINVSAPPDRTNAVFVSQKHLLLTSSWFLEYRDKEASWYWKYNKTRIDDSFCKNDNTASFRAPSVYNYVMDYHNDWRKVKEVNMKKHGK</sequence>
<feature type="chain" id="PRO_5013774718" evidence="1">
    <location>
        <begin position="17"/>
        <end position="233"/>
    </location>
</feature>
<accession>A0A2G5VKK1</accession>
<reference evidence="3" key="1">
    <citation type="submission" date="2017-10" db="EMBL/GenBank/DDBJ databases">
        <title>Rapid genome shrinkage in a self-fertile nematode reveals novel sperm competition proteins.</title>
        <authorList>
            <person name="Yin D."/>
            <person name="Schwarz E.M."/>
            <person name="Thomas C.G."/>
            <person name="Felde R.L."/>
            <person name="Korf I.F."/>
            <person name="Cutter A.D."/>
            <person name="Schartner C.M."/>
            <person name="Ralston E.J."/>
            <person name="Meyer B.J."/>
            <person name="Haag E.S."/>
        </authorList>
    </citation>
    <scope>NUCLEOTIDE SEQUENCE [LARGE SCALE GENOMIC DNA]</scope>
    <source>
        <strain evidence="3">JU1422</strain>
    </source>
</reference>
<evidence type="ECO:0000313" key="2">
    <source>
        <dbReference type="EMBL" id="PIC52126.1"/>
    </source>
</evidence>
<keyword evidence="1" id="KW-0732">Signal</keyword>
<feature type="signal peptide" evidence="1">
    <location>
        <begin position="1"/>
        <end position="16"/>
    </location>
</feature>
<dbReference type="Proteomes" id="UP000230233">
    <property type="component" value="Chromosome I"/>
</dbReference>
<comment type="caution">
    <text evidence="2">The sequence shown here is derived from an EMBL/GenBank/DDBJ whole genome shotgun (WGS) entry which is preliminary data.</text>
</comment>
<protein>
    <submittedName>
        <fullName evidence="2">Uncharacterized protein</fullName>
    </submittedName>
</protein>
<gene>
    <name evidence="2" type="primary">Cnig_chr_I.g2357</name>
    <name evidence="2" type="ORF">B9Z55_002357</name>
</gene>
<dbReference type="EMBL" id="PDUG01000001">
    <property type="protein sequence ID" value="PIC52126.1"/>
    <property type="molecule type" value="Genomic_DNA"/>
</dbReference>
<dbReference type="AlphaFoldDB" id="A0A2G5VKK1"/>
<evidence type="ECO:0000256" key="1">
    <source>
        <dbReference type="SAM" id="SignalP"/>
    </source>
</evidence>
<dbReference type="PANTHER" id="PTHR34005:SF1">
    <property type="entry name" value="PROTEIN CBG15054"/>
    <property type="match status" value="1"/>
</dbReference>
<proteinExistence type="predicted"/>
<name>A0A2G5VKK1_9PELO</name>
<evidence type="ECO:0000313" key="3">
    <source>
        <dbReference type="Proteomes" id="UP000230233"/>
    </source>
</evidence>